<dbReference type="GO" id="GO:0005524">
    <property type="term" value="F:ATP binding"/>
    <property type="evidence" value="ECO:0007669"/>
    <property type="project" value="UniProtKB-UniRule"/>
</dbReference>
<gene>
    <name evidence="3" type="ORF">IV203_038788</name>
</gene>
<reference evidence="3" key="2">
    <citation type="submission" date="2021-04" db="EMBL/GenBank/DDBJ databases">
        <authorList>
            <person name="Podell S."/>
        </authorList>
    </citation>
    <scope>NUCLEOTIDE SEQUENCE</scope>
    <source>
        <strain evidence="3">Hildebrandi</strain>
    </source>
</reference>
<evidence type="ECO:0000256" key="2">
    <source>
        <dbReference type="SAM" id="MobiDB-lite"/>
    </source>
</evidence>
<dbReference type="AlphaFoldDB" id="A0A9K3LN79"/>
<keyword evidence="4" id="KW-1185">Reference proteome</keyword>
<evidence type="ECO:0000256" key="1">
    <source>
        <dbReference type="PROSITE-ProRule" id="PRU10141"/>
    </source>
</evidence>
<dbReference type="PROSITE" id="PS00107">
    <property type="entry name" value="PROTEIN_KINASE_ATP"/>
    <property type="match status" value="1"/>
</dbReference>
<comment type="caution">
    <text evidence="3">The sequence shown here is derived from an EMBL/GenBank/DDBJ whole genome shotgun (WGS) entry which is preliminary data.</text>
</comment>
<reference evidence="3" key="1">
    <citation type="journal article" date="2021" name="Sci. Rep.">
        <title>Diploid genomic architecture of Nitzschia inconspicua, an elite biomass production diatom.</title>
        <authorList>
            <person name="Oliver A."/>
            <person name="Podell S."/>
            <person name="Pinowska A."/>
            <person name="Traller J.C."/>
            <person name="Smith S.R."/>
            <person name="McClure R."/>
            <person name="Beliaev A."/>
            <person name="Bohutskyi P."/>
            <person name="Hill E.A."/>
            <person name="Rabines A."/>
            <person name="Zheng H."/>
            <person name="Allen L.Z."/>
            <person name="Kuo A."/>
            <person name="Grigoriev I.V."/>
            <person name="Allen A.E."/>
            <person name="Hazlebeck D."/>
            <person name="Allen E.E."/>
        </authorList>
    </citation>
    <scope>NUCLEOTIDE SEQUENCE</scope>
    <source>
        <strain evidence="3">Hildebrandi</strain>
    </source>
</reference>
<proteinExistence type="predicted"/>
<feature type="compositionally biased region" description="Low complexity" evidence="2">
    <location>
        <begin position="1"/>
        <end position="13"/>
    </location>
</feature>
<evidence type="ECO:0000313" key="4">
    <source>
        <dbReference type="Proteomes" id="UP000693970"/>
    </source>
</evidence>
<evidence type="ECO:0000313" key="3">
    <source>
        <dbReference type="EMBL" id="KAG7365584.1"/>
    </source>
</evidence>
<keyword evidence="1" id="KW-0547">Nucleotide-binding</keyword>
<name>A0A9K3LN79_9STRA</name>
<organism evidence="3 4">
    <name type="scientific">Nitzschia inconspicua</name>
    <dbReference type="NCBI Taxonomy" id="303405"/>
    <lineage>
        <taxon>Eukaryota</taxon>
        <taxon>Sar</taxon>
        <taxon>Stramenopiles</taxon>
        <taxon>Ochrophyta</taxon>
        <taxon>Bacillariophyta</taxon>
        <taxon>Bacillariophyceae</taxon>
        <taxon>Bacillariophycidae</taxon>
        <taxon>Bacillariales</taxon>
        <taxon>Bacillariaceae</taxon>
        <taxon>Nitzschia</taxon>
    </lineage>
</organism>
<dbReference type="Proteomes" id="UP000693970">
    <property type="component" value="Unassembled WGS sequence"/>
</dbReference>
<dbReference type="EMBL" id="JAGRRH010000009">
    <property type="protein sequence ID" value="KAG7365584.1"/>
    <property type="molecule type" value="Genomic_DNA"/>
</dbReference>
<accession>A0A9K3LN79</accession>
<feature type="region of interest" description="Disordered" evidence="2">
    <location>
        <begin position="1"/>
        <end position="25"/>
    </location>
</feature>
<sequence>MSLLQNSQNNDSSPTSGISQAEERAADAVLDAEKNHGMAQTQAIEDQPNPFFGVSLSQTLEERLTRIEAIAPSQESSNIVQSLKDQRTIISSVPYFPPDVLKMFDNAANDCIKTHLAVDEKPTSDLGVTERSESFESMMVLLSEEKRQVINNLHEDQKFTVARIFVQDTLRLQMKDAQHHATRTLRKMKEEVMITQGCLDFMSGMSQAEATTTGNTLGTDTRQAILDAAEKGFEGMYVSGETPPGVVSLFQNKTALDHTSYYCAKLSAPKIMSRYSQLKMVSNTWSDLIMQADILQTTMYEDLKIQRFQQELELVLNSSTQGVAKMEHSAKTCFPNTTSGEVRYAQPAFIALIHAIRNSWSGLDGGAAAGNSPFKTQVKPNQIVPPTNYRPRRIADMCFEKPGRFQLLMFDYSVRLLFEMKPLFRRSMTPDKLDEESLQQVVGHLSKFLSHCLNMHGCGTSSFATGLTGTLAYVKIYKLELVMQPASVDGKGMTALKLCESKRLPIMSRECFDKWVKASTSQPNGKLETLNKLRQSLCGENGEEGLDEHGIPIGIRLLWELMPLRCQKLFGPNYKELFCDENIADLLGSGSFSIVFGLHESENFILKVPTFSRLHHIWNEKEVLEKLGRFRGDKKEMQNIALPVLEKTCNIKFELGNAACDSRLSHVTKGYSCCGFSAERHQHPVR</sequence>
<keyword evidence="1" id="KW-0067">ATP-binding</keyword>
<protein>
    <submittedName>
        <fullName evidence="3">Uncharacterized protein</fullName>
    </submittedName>
</protein>
<feature type="binding site" evidence="1">
    <location>
        <position position="607"/>
    </location>
    <ligand>
        <name>ATP</name>
        <dbReference type="ChEBI" id="CHEBI:30616"/>
    </ligand>
</feature>
<dbReference type="InterPro" id="IPR017441">
    <property type="entry name" value="Protein_kinase_ATP_BS"/>
</dbReference>